<evidence type="ECO:0000313" key="1">
    <source>
        <dbReference type="EMBL" id="AFS60660.1"/>
    </source>
</evidence>
<protein>
    <submittedName>
        <fullName evidence="1">Uncharacterized protein</fullName>
    </submittedName>
</protein>
<sequence length="45" mass="4919">MTLVALLAGLGLTAFDDLIALAVGTAYGDEHHFDLLHDRTPVWHM</sequence>
<reference evidence="1" key="1">
    <citation type="journal article" date="2012" name="Science">
        <title>Metagenome mining reveals polytheonamides as posttranslationally modified ribosomal peptides.</title>
        <authorList>
            <person name="Freeman M.F."/>
            <person name="Gurgui C."/>
            <person name="Helf M.J."/>
            <person name="Morinaka B.I."/>
            <person name="Uria A.R."/>
            <person name="Oldham N.J."/>
            <person name="Sahl H.G."/>
            <person name="Matsunaga S."/>
            <person name="Piel J."/>
        </authorList>
    </citation>
    <scope>NUCLEOTIDE SEQUENCE</scope>
</reference>
<dbReference type="EMBL" id="JX456532">
    <property type="protein sequence ID" value="AFS60660.1"/>
    <property type="molecule type" value="Genomic_DNA"/>
</dbReference>
<dbReference type="AlphaFoldDB" id="J9ZW41"/>
<organism evidence="1">
    <name type="scientific">Bacterium symbiont subsp. Theonella swinhoei (strain pTSMAC1)</name>
    <dbReference type="NCBI Taxonomy" id="1221190"/>
    <lineage>
        <taxon>Bacteria</taxon>
    </lineage>
</organism>
<proteinExistence type="predicted"/>
<accession>J9ZW41</accession>
<name>J9ZW41_BACS1</name>